<dbReference type="PANTHER" id="PTHR23108:SF0">
    <property type="entry name" value="METHYLTRANSFERASE-LIKE PROTEIN 22"/>
    <property type="match status" value="1"/>
</dbReference>
<protein>
    <submittedName>
        <fullName evidence="5">Methyltransferase-like protein 22 isoform X4</fullName>
    </submittedName>
</protein>
<proteinExistence type="predicted"/>
<dbReference type="PANTHER" id="PTHR23108">
    <property type="entry name" value="METHYLTRANSFERASE-RELATED"/>
    <property type="match status" value="1"/>
</dbReference>
<keyword evidence="2" id="KW-0949">S-adenosyl-L-methionine</keyword>
<gene>
    <name evidence="5" type="primary">METTL22</name>
</gene>
<name>A0A6P8SIF3_GEOSA</name>
<dbReference type="GO" id="GO:0008276">
    <property type="term" value="F:protein methyltransferase activity"/>
    <property type="evidence" value="ECO:0007669"/>
    <property type="project" value="InterPro"/>
</dbReference>
<keyword evidence="4" id="KW-1185">Reference proteome</keyword>
<dbReference type="Proteomes" id="UP000515159">
    <property type="component" value="Chromosome 11"/>
</dbReference>
<dbReference type="GeneID" id="117368896"/>
<feature type="region of interest" description="Disordered" evidence="3">
    <location>
        <begin position="77"/>
        <end position="109"/>
    </location>
</feature>
<dbReference type="CTD" id="79091"/>
<dbReference type="InterPro" id="IPR029063">
    <property type="entry name" value="SAM-dependent_MTases_sf"/>
</dbReference>
<dbReference type="GO" id="GO:0005634">
    <property type="term" value="C:nucleus"/>
    <property type="evidence" value="ECO:0007669"/>
    <property type="project" value="TreeGrafter"/>
</dbReference>
<evidence type="ECO:0000313" key="5">
    <source>
        <dbReference type="RefSeq" id="XP_033818529.1"/>
    </source>
</evidence>
<organism evidence="4 5">
    <name type="scientific">Geotrypetes seraphini</name>
    <name type="common">Gaboon caecilian</name>
    <name type="synonym">Caecilia seraphini</name>
    <dbReference type="NCBI Taxonomy" id="260995"/>
    <lineage>
        <taxon>Eukaryota</taxon>
        <taxon>Metazoa</taxon>
        <taxon>Chordata</taxon>
        <taxon>Craniata</taxon>
        <taxon>Vertebrata</taxon>
        <taxon>Euteleostomi</taxon>
        <taxon>Amphibia</taxon>
        <taxon>Gymnophiona</taxon>
        <taxon>Geotrypetes</taxon>
    </lineage>
</organism>
<evidence type="ECO:0000256" key="1">
    <source>
        <dbReference type="ARBA" id="ARBA00022603"/>
    </source>
</evidence>
<keyword evidence="1" id="KW-0808">Transferase</keyword>
<dbReference type="GO" id="GO:0032259">
    <property type="term" value="P:methylation"/>
    <property type="evidence" value="ECO:0007669"/>
    <property type="project" value="UniProtKB-KW"/>
</dbReference>
<dbReference type="Gene3D" id="3.40.50.150">
    <property type="entry name" value="Vaccinia Virus protein VP39"/>
    <property type="match status" value="2"/>
</dbReference>
<dbReference type="Pfam" id="PF10294">
    <property type="entry name" value="Methyltransf_16"/>
    <property type="match status" value="1"/>
</dbReference>
<keyword evidence="1" id="KW-0489">Methyltransferase</keyword>
<dbReference type="AlphaFoldDB" id="A0A6P8SIF3"/>
<evidence type="ECO:0000256" key="2">
    <source>
        <dbReference type="ARBA" id="ARBA00022691"/>
    </source>
</evidence>
<evidence type="ECO:0000256" key="3">
    <source>
        <dbReference type="SAM" id="MobiDB-lite"/>
    </source>
</evidence>
<sequence length="364" mass="42157">MESPCLLRTSFYHVRPGSKEAMDDITFRSDTVLSDIHLHMPNKSHLMVRLNTVGQPVFVSQFQILWDEDLRDEKHSKNGFEREAATEQDKYSENWRREEGGHSISEDERQSRAFQGLEALLDDDGDLEVIRKPLEENKEHSRETIHPIILTKATEDPTEDEELEHFCQDIIKIEHTMATPLEDVGKQIWRGAFLLADYLLWKRDLFRNCTALELGAGTGLPSIIMATVAKTVYCTDPGTSYSWSEEEIADLYDSTSVILAADVFYDDDLTDAAFRTFYRIVHNLKNPCTVYLSIERRLNFTLRHMDISCDAYNHFRKCLHDLENITDGKMTFSAEPIKPAFPQFFVYERVEQLELWKVTTETLS</sequence>
<dbReference type="InterPro" id="IPR038899">
    <property type="entry name" value="METTL22"/>
</dbReference>
<dbReference type="RefSeq" id="XP_033818529.1">
    <property type="nucleotide sequence ID" value="XM_033962638.1"/>
</dbReference>
<dbReference type="InterPro" id="IPR019410">
    <property type="entry name" value="Methyltransf_16"/>
</dbReference>
<accession>A0A6P8SIF3</accession>
<evidence type="ECO:0000313" key="4">
    <source>
        <dbReference type="Proteomes" id="UP000515159"/>
    </source>
</evidence>
<dbReference type="SUPFAM" id="SSF53335">
    <property type="entry name" value="S-adenosyl-L-methionine-dependent methyltransferases"/>
    <property type="match status" value="1"/>
</dbReference>
<reference evidence="5" key="1">
    <citation type="submission" date="2025-08" db="UniProtKB">
        <authorList>
            <consortium name="RefSeq"/>
        </authorList>
    </citation>
    <scope>IDENTIFICATION</scope>
</reference>